<feature type="compositionally biased region" description="Polar residues" evidence="1">
    <location>
        <begin position="340"/>
        <end position="350"/>
    </location>
</feature>
<feature type="compositionally biased region" description="Polar residues" evidence="1">
    <location>
        <begin position="260"/>
        <end position="269"/>
    </location>
</feature>
<evidence type="ECO:0000256" key="1">
    <source>
        <dbReference type="SAM" id="MobiDB-lite"/>
    </source>
</evidence>
<feature type="region of interest" description="Disordered" evidence="1">
    <location>
        <begin position="562"/>
        <end position="653"/>
    </location>
</feature>
<organism evidence="2 3">
    <name type="scientific">Venturia effusa</name>
    <dbReference type="NCBI Taxonomy" id="50376"/>
    <lineage>
        <taxon>Eukaryota</taxon>
        <taxon>Fungi</taxon>
        <taxon>Dikarya</taxon>
        <taxon>Ascomycota</taxon>
        <taxon>Pezizomycotina</taxon>
        <taxon>Dothideomycetes</taxon>
        <taxon>Pleosporomycetidae</taxon>
        <taxon>Venturiales</taxon>
        <taxon>Venturiaceae</taxon>
        <taxon>Venturia</taxon>
    </lineage>
</organism>
<feature type="compositionally biased region" description="Polar residues" evidence="1">
    <location>
        <begin position="1004"/>
        <end position="1015"/>
    </location>
</feature>
<feature type="compositionally biased region" description="Polar residues" evidence="1">
    <location>
        <begin position="915"/>
        <end position="931"/>
    </location>
</feature>
<feature type="compositionally biased region" description="Low complexity" evidence="1">
    <location>
        <begin position="815"/>
        <end position="842"/>
    </location>
</feature>
<feature type="compositionally biased region" description="Basic residues" evidence="1">
    <location>
        <begin position="732"/>
        <end position="741"/>
    </location>
</feature>
<feature type="region of interest" description="Disordered" evidence="1">
    <location>
        <begin position="1064"/>
        <end position="1127"/>
    </location>
</feature>
<feature type="compositionally biased region" description="Low complexity" evidence="1">
    <location>
        <begin position="587"/>
        <end position="607"/>
    </location>
</feature>
<feature type="compositionally biased region" description="Low complexity" evidence="1">
    <location>
        <begin position="1090"/>
        <end position="1100"/>
    </location>
</feature>
<feature type="compositionally biased region" description="Polar residues" evidence="1">
    <location>
        <begin position="696"/>
        <end position="720"/>
    </location>
</feature>
<feature type="compositionally biased region" description="Basic and acidic residues" evidence="1">
    <location>
        <begin position="769"/>
        <end position="782"/>
    </location>
</feature>
<name>A0A517LH53_9PEZI</name>
<protein>
    <submittedName>
        <fullName evidence="2">Uncharacterized protein</fullName>
    </submittedName>
</protein>
<evidence type="ECO:0000313" key="2">
    <source>
        <dbReference type="EMBL" id="QDS74975.1"/>
    </source>
</evidence>
<dbReference type="Proteomes" id="UP000316270">
    <property type="component" value="Chromosome 12"/>
</dbReference>
<evidence type="ECO:0000313" key="3">
    <source>
        <dbReference type="Proteomes" id="UP000316270"/>
    </source>
</evidence>
<gene>
    <name evidence="2" type="ORF">FKW77_005159</name>
</gene>
<feature type="region of interest" description="Disordered" evidence="1">
    <location>
        <begin position="801"/>
        <end position="846"/>
    </location>
</feature>
<feature type="region of interest" description="Disordered" evidence="1">
    <location>
        <begin position="986"/>
        <end position="1018"/>
    </location>
</feature>
<reference evidence="2 3" key="1">
    <citation type="submission" date="2019-07" db="EMBL/GenBank/DDBJ databases">
        <title>Finished genome of Venturia effusa.</title>
        <authorList>
            <person name="Young C.A."/>
            <person name="Cox M.P."/>
            <person name="Ganley A.R.D."/>
            <person name="David W.J."/>
        </authorList>
    </citation>
    <scope>NUCLEOTIDE SEQUENCE [LARGE SCALE GENOMIC DNA]</scope>
    <source>
        <strain evidence="3">albino</strain>
    </source>
</reference>
<dbReference type="OrthoDB" id="5244050at2759"/>
<feature type="region of interest" description="Disordered" evidence="1">
    <location>
        <begin position="311"/>
        <end position="350"/>
    </location>
</feature>
<feature type="compositionally biased region" description="Basic and acidic residues" evidence="1">
    <location>
        <begin position="1101"/>
        <end position="1113"/>
    </location>
</feature>
<feature type="compositionally biased region" description="Low complexity" evidence="1">
    <location>
        <begin position="753"/>
        <end position="762"/>
    </location>
</feature>
<dbReference type="AlphaFoldDB" id="A0A517LH53"/>
<feature type="region of interest" description="Disordered" evidence="1">
    <location>
        <begin position="248"/>
        <end position="269"/>
    </location>
</feature>
<feature type="region of interest" description="Disordered" evidence="1">
    <location>
        <begin position="695"/>
        <end position="785"/>
    </location>
</feature>
<feature type="region of interest" description="Disordered" evidence="1">
    <location>
        <begin position="420"/>
        <end position="460"/>
    </location>
</feature>
<feature type="compositionally biased region" description="Basic and acidic residues" evidence="1">
    <location>
        <begin position="563"/>
        <end position="575"/>
    </location>
</feature>
<feature type="compositionally biased region" description="Polar residues" evidence="1">
    <location>
        <begin position="434"/>
        <end position="449"/>
    </location>
</feature>
<proteinExistence type="predicted"/>
<dbReference type="EMBL" id="CP042196">
    <property type="protein sequence ID" value="QDS74975.1"/>
    <property type="molecule type" value="Genomic_DNA"/>
</dbReference>
<feature type="region of interest" description="Disordered" evidence="1">
    <location>
        <begin position="875"/>
        <end position="961"/>
    </location>
</feature>
<feature type="compositionally biased region" description="Low complexity" evidence="1">
    <location>
        <begin position="624"/>
        <end position="638"/>
    </location>
</feature>
<sequence length="1193" mass="130473">MYVSTSTDCMMLRQQREKGTQVLNLQIIRSPLQSGSRLSSYYVLSHGASLPLFVGSFDRGVLQGYQASQVANLEAQIRVRTARNGTSLLLWYTPFARVVGQSLLLYKVSLCFDFRYQSKDPESVLTVSPHSIAEAVHGLLFIAMGRNSKFSFPLTGRKFHPGQDPRHEQQLSKVERILGTSGLVASSSSNTSRLKKLRSRTNPKAIHPPATSAGDYSDLNDIQFSFAEDNTMAQSRYATMRRQASPDILENQHGGDCGPGTQSSVTSSSHTWALKDSASSSTLKSFYDPEKHPLHISQQTSESAIRDMALRKGKPIVITKRPSTGRKGKVSNEPARKDSASMTDSGNTITITAKRPPRLDLSRLFARSNSPLRVAHPIPSSGMESPPAMSYSPEHFNQRPPHFGHGAADSIANSVKSPITPHNANAPEGPAVSIYSNEMPSPTKRSVSKSLEGRPSTASSKAAYQIRFPANMDHSGIKQNIYRPPQGAKHWFDGLLEEEDVSDEELEIESSSIMTRTLSYRDPESENGVEEEYPKVTDQFYPQAEDHFNAPDPAGFIIHRGQTQRESRGEMDRPSSRPSTSKSLRTPVSPVSLAPPLSLMSPVSQRTSRTKHTSRTRESILANSDLGDVSILSLSSSDGDSEDNDSIDSRLPGFRNSIRVSDIDSIVIGEAQAFHISANKSAKIDEDALERRRESVASTGSILSTSTGAETNSIHSSINGPTYLAVPSRESRPRRSGHTRHPTSIPENDDRSITPSASNSRPSSKRSSRPGDAESVKSEPRKMMAVTEEEEALLEMMRSKRAAMAKHSVNDQSRATMTSISSLASSTRRSTRATRPASTSSSILDSFPISRSQRSSLMMGSLNANSQPDLLTAVNASVVSTPSVDRRARERRESSRSRPTLDPRARTDSSHRQRYGSTQNRPSLDSRGSLSSDHRQRSESIQSRARPHSKRTSTTSSISSRLEQTYPAFPPHLSLLPLDINLSPIPSPTYPRKSSDAHSPSPEPFSNPSTPQTRRGSADVLIRATTSQRNSLASFGHLVHAMEHTLYSDAGGELDDVGFNQETQRHAKRRTASSGITMLLDSEDEEEESTIYTGTTTESSTDSRRKPSQEQRHQVKSSKNKSAGATVQATSAVQAENLGYVWERQGDCVGLNFARSPMAEKVAGVTTAGTRCSVSEDVLAAWGSLGGWRDIVI</sequence>
<dbReference type="STRING" id="50376.A0A517LH53"/>
<feature type="compositionally biased region" description="Basic and acidic residues" evidence="1">
    <location>
        <begin position="884"/>
        <end position="911"/>
    </location>
</feature>
<feature type="region of interest" description="Disordered" evidence="1">
    <location>
        <begin position="184"/>
        <end position="214"/>
    </location>
</feature>
<accession>A0A517LH53</accession>
<keyword evidence="3" id="KW-1185">Reference proteome</keyword>
<feature type="compositionally biased region" description="Polar residues" evidence="1">
    <location>
        <begin position="576"/>
        <end position="586"/>
    </location>
</feature>